<proteinExistence type="predicted"/>
<organism evidence="1 2">
    <name type="scientific">Cardiocondyla obscurior</name>
    <dbReference type="NCBI Taxonomy" id="286306"/>
    <lineage>
        <taxon>Eukaryota</taxon>
        <taxon>Metazoa</taxon>
        <taxon>Ecdysozoa</taxon>
        <taxon>Arthropoda</taxon>
        <taxon>Hexapoda</taxon>
        <taxon>Insecta</taxon>
        <taxon>Pterygota</taxon>
        <taxon>Neoptera</taxon>
        <taxon>Endopterygota</taxon>
        <taxon>Hymenoptera</taxon>
        <taxon>Apocrita</taxon>
        <taxon>Aculeata</taxon>
        <taxon>Formicoidea</taxon>
        <taxon>Formicidae</taxon>
        <taxon>Myrmicinae</taxon>
        <taxon>Cardiocondyla</taxon>
    </lineage>
</organism>
<evidence type="ECO:0000313" key="1">
    <source>
        <dbReference type="EMBL" id="KAL0130250.1"/>
    </source>
</evidence>
<dbReference type="AlphaFoldDB" id="A0AAW2GSQ1"/>
<gene>
    <name evidence="1" type="ORF">PUN28_002088</name>
</gene>
<accession>A0AAW2GSQ1</accession>
<keyword evidence="2" id="KW-1185">Reference proteome</keyword>
<evidence type="ECO:0000313" key="2">
    <source>
        <dbReference type="Proteomes" id="UP001430953"/>
    </source>
</evidence>
<dbReference type="Proteomes" id="UP001430953">
    <property type="component" value="Unassembled WGS sequence"/>
</dbReference>
<name>A0AAW2GSQ1_9HYME</name>
<reference evidence="1 2" key="1">
    <citation type="submission" date="2023-03" db="EMBL/GenBank/DDBJ databases">
        <title>High recombination rates correlate with genetic variation in Cardiocondyla obscurior ants.</title>
        <authorList>
            <person name="Errbii M."/>
        </authorList>
    </citation>
    <scope>NUCLEOTIDE SEQUENCE [LARGE SCALE GENOMIC DNA]</scope>
    <source>
        <strain evidence="1">Alpha-2009</strain>
        <tissue evidence="1">Whole body</tissue>
    </source>
</reference>
<sequence length="87" mass="9506">METILTSPSSVRNCVGWNFSSLPQVESVVGALQTTPMGMDSASRVGCKSQFYTSWDCLSRSYVGAVRLFSQGGEAMPQRRPVQEVVQ</sequence>
<comment type="caution">
    <text evidence="1">The sequence shown here is derived from an EMBL/GenBank/DDBJ whole genome shotgun (WGS) entry which is preliminary data.</text>
</comment>
<dbReference type="EMBL" id="JADYXP020000002">
    <property type="protein sequence ID" value="KAL0130250.1"/>
    <property type="molecule type" value="Genomic_DNA"/>
</dbReference>
<protein>
    <submittedName>
        <fullName evidence="1">Uncharacterized protein</fullName>
    </submittedName>
</protein>